<accession>A0A7K9CIQ4</accession>
<dbReference type="InterPro" id="IPR007206">
    <property type="entry name" value="Protein_HGH1_C"/>
</dbReference>
<feature type="non-terminal residue" evidence="2">
    <location>
        <position position="1"/>
    </location>
</feature>
<evidence type="ECO:0000313" key="3">
    <source>
        <dbReference type="Proteomes" id="UP000574528"/>
    </source>
</evidence>
<evidence type="ECO:0000313" key="2">
    <source>
        <dbReference type="EMBL" id="NXG51235.1"/>
    </source>
</evidence>
<feature type="non-terminal residue" evidence="2">
    <location>
        <position position="80"/>
    </location>
</feature>
<sequence length="80" mass="9265">LQLTATKAGRHVVRDKGTYVVLRELHHWEQHQEVLVACEKVIQVLIGDEPGPGMENLLEVKIPEEVEQELQRLDKEEEEK</sequence>
<evidence type="ECO:0000259" key="1">
    <source>
        <dbReference type="Pfam" id="PF04064"/>
    </source>
</evidence>
<dbReference type="PANTHER" id="PTHR13387:SF9">
    <property type="entry name" value="PROTEIN HGH1 HOMOLOG"/>
    <property type="match status" value="1"/>
</dbReference>
<dbReference type="InterPro" id="IPR039717">
    <property type="entry name" value="Hgh1"/>
</dbReference>
<protein>
    <submittedName>
        <fullName evidence="2">HGH1 protein</fullName>
    </submittedName>
</protein>
<reference evidence="2 3" key="1">
    <citation type="submission" date="2019-09" db="EMBL/GenBank/DDBJ databases">
        <title>Bird 10,000 Genomes (B10K) Project - Family phase.</title>
        <authorList>
            <person name="Zhang G."/>
        </authorList>
    </citation>
    <scope>NUCLEOTIDE SEQUENCE [LARGE SCALE GENOMIC DNA]</scope>
    <source>
        <strain evidence="2">B10K-DU-001-24</strain>
        <tissue evidence="2">Muscle</tissue>
    </source>
</reference>
<organism evidence="2 3">
    <name type="scientific">Psilopogon haemacephalus</name>
    <name type="common">coppersmith barbet</name>
    <dbReference type="NCBI Taxonomy" id="2585815"/>
    <lineage>
        <taxon>Eukaryota</taxon>
        <taxon>Metazoa</taxon>
        <taxon>Chordata</taxon>
        <taxon>Craniata</taxon>
        <taxon>Vertebrata</taxon>
        <taxon>Euteleostomi</taxon>
        <taxon>Archelosauria</taxon>
        <taxon>Archosauria</taxon>
        <taxon>Dinosauria</taxon>
        <taxon>Saurischia</taxon>
        <taxon>Theropoda</taxon>
        <taxon>Coelurosauria</taxon>
        <taxon>Aves</taxon>
        <taxon>Neognathae</taxon>
        <taxon>Neoaves</taxon>
        <taxon>Telluraves</taxon>
        <taxon>Coraciimorphae</taxon>
        <taxon>Piciformes</taxon>
        <taxon>Megalaimidae</taxon>
        <taxon>Psilopogon</taxon>
    </lineage>
</organism>
<dbReference type="OrthoDB" id="338814at2759"/>
<dbReference type="Proteomes" id="UP000574528">
    <property type="component" value="Unassembled WGS sequence"/>
</dbReference>
<name>A0A7K9CIQ4_9PICI</name>
<dbReference type="PANTHER" id="PTHR13387">
    <property type="entry name" value="PROTEIN HGH1 HOMOLOG"/>
    <property type="match status" value="1"/>
</dbReference>
<proteinExistence type="predicted"/>
<dbReference type="Pfam" id="PF04064">
    <property type="entry name" value="DUF384"/>
    <property type="match status" value="1"/>
</dbReference>
<comment type="caution">
    <text evidence="2">The sequence shown here is derived from an EMBL/GenBank/DDBJ whole genome shotgun (WGS) entry which is preliminary data.</text>
</comment>
<dbReference type="EMBL" id="VWZI01019340">
    <property type="protein sequence ID" value="NXG51235.1"/>
    <property type="molecule type" value="Genomic_DNA"/>
</dbReference>
<keyword evidence="3" id="KW-1185">Reference proteome</keyword>
<feature type="domain" description="Protein HGH1 C-terminal" evidence="1">
    <location>
        <begin position="1"/>
        <end position="52"/>
    </location>
</feature>
<gene>
    <name evidence="2" type="primary">Hgh1_1</name>
    <name evidence="2" type="ORF">PSIHAE_R15284</name>
</gene>
<dbReference type="AlphaFoldDB" id="A0A7K9CIQ4"/>